<evidence type="ECO:0000259" key="3">
    <source>
        <dbReference type="Pfam" id="PF11250"/>
    </source>
</evidence>
<evidence type="ECO:0000256" key="1">
    <source>
        <dbReference type="ARBA" id="ARBA00008690"/>
    </source>
</evidence>
<dbReference type="Pfam" id="PF11250">
    <property type="entry name" value="FAF"/>
    <property type="match status" value="1"/>
</dbReference>
<dbReference type="OrthoDB" id="688400at2759"/>
<gene>
    <name evidence="4" type="ORF">GUJ93_ZPchr0006g41192</name>
</gene>
<dbReference type="InterPro" id="IPR021410">
    <property type="entry name" value="FAF"/>
</dbReference>
<feature type="domain" description="FAF" evidence="3">
    <location>
        <begin position="93"/>
        <end position="141"/>
    </location>
</feature>
<keyword evidence="5" id="KW-1185">Reference proteome</keyword>
<comment type="caution">
    <text evidence="4">The sequence shown here is derived from an EMBL/GenBank/DDBJ whole genome shotgun (WGS) entry which is preliminary data.</text>
</comment>
<sequence>MLLSVSRSVQGLSCYGGLGLRSLLVDDAAVAAGGGGGGVVTRTIVVLSPRVQETNREGECSGCIDDNGEDEEEDGGDEGCWVSYGRRGQVHRLPPPLPSLRCALRRARTEDGRLVIREVPGARRPEYIRAQRRGGRLTMQLVVRSNFHSLPAAAAHPSSPPPENNKHIAAVQAVTDTSTASAEEGVRGTMHKAAPAPPPPPFRAVGCFEDVVKYHSSIGNTPLHQVRMVH</sequence>
<name>A0A8J5T1A6_ZIZPA</name>
<evidence type="ECO:0000313" key="5">
    <source>
        <dbReference type="Proteomes" id="UP000729402"/>
    </source>
</evidence>
<evidence type="ECO:0000313" key="4">
    <source>
        <dbReference type="EMBL" id="KAG8072413.1"/>
    </source>
</evidence>
<reference evidence="4" key="2">
    <citation type="submission" date="2021-02" db="EMBL/GenBank/DDBJ databases">
        <authorList>
            <person name="Kimball J.A."/>
            <person name="Haas M.W."/>
            <person name="Macchietto M."/>
            <person name="Kono T."/>
            <person name="Duquette J."/>
            <person name="Shao M."/>
        </authorList>
    </citation>
    <scope>NUCLEOTIDE SEQUENCE</scope>
    <source>
        <tissue evidence="4">Fresh leaf tissue</tissue>
    </source>
</reference>
<comment type="similarity">
    <text evidence="1">Belongs to the fantastic four family.</text>
</comment>
<dbReference type="PANTHER" id="PTHR33155">
    <property type="entry name" value="FANTASTIC FOUR-LIKE PROTEIN (DUF3049)"/>
    <property type="match status" value="1"/>
</dbReference>
<proteinExistence type="inferred from homology"/>
<reference evidence="4" key="1">
    <citation type="journal article" date="2021" name="bioRxiv">
        <title>Whole Genome Assembly and Annotation of Northern Wild Rice, Zizania palustris L., Supports a Whole Genome Duplication in the Zizania Genus.</title>
        <authorList>
            <person name="Haas M."/>
            <person name="Kono T."/>
            <person name="Macchietto M."/>
            <person name="Millas R."/>
            <person name="McGilp L."/>
            <person name="Shao M."/>
            <person name="Duquette J."/>
            <person name="Hirsch C.N."/>
            <person name="Kimball J."/>
        </authorList>
    </citation>
    <scope>NUCLEOTIDE SEQUENCE</scope>
    <source>
        <tissue evidence="4">Fresh leaf tissue</tissue>
    </source>
</reference>
<evidence type="ECO:0000256" key="2">
    <source>
        <dbReference type="SAM" id="MobiDB-lite"/>
    </source>
</evidence>
<dbReference type="Proteomes" id="UP000729402">
    <property type="component" value="Unassembled WGS sequence"/>
</dbReference>
<accession>A0A8J5T1A6</accession>
<dbReference type="AlphaFoldDB" id="A0A8J5T1A6"/>
<feature type="compositionally biased region" description="Acidic residues" evidence="2">
    <location>
        <begin position="66"/>
        <end position="77"/>
    </location>
</feature>
<dbReference type="InterPro" id="IPR046431">
    <property type="entry name" value="FAF_dom"/>
</dbReference>
<dbReference type="EMBL" id="JAAALK010000283">
    <property type="protein sequence ID" value="KAG8072413.1"/>
    <property type="molecule type" value="Genomic_DNA"/>
</dbReference>
<feature type="region of interest" description="Disordered" evidence="2">
    <location>
        <begin position="57"/>
        <end position="77"/>
    </location>
</feature>
<feature type="region of interest" description="Disordered" evidence="2">
    <location>
        <begin position="177"/>
        <end position="198"/>
    </location>
</feature>
<organism evidence="4 5">
    <name type="scientific">Zizania palustris</name>
    <name type="common">Northern wild rice</name>
    <dbReference type="NCBI Taxonomy" id="103762"/>
    <lineage>
        <taxon>Eukaryota</taxon>
        <taxon>Viridiplantae</taxon>
        <taxon>Streptophyta</taxon>
        <taxon>Embryophyta</taxon>
        <taxon>Tracheophyta</taxon>
        <taxon>Spermatophyta</taxon>
        <taxon>Magnoliopsida</taxon>
        <taxon>Liliopsida</taxon>
        <taxon>Poales</taxon>
        <taxon>Poaceae</taxon>
        <taxon>BOP clade</taxon>
        <taxon>Oryzoideae</taxon>
        <taxon>Oryzeae</taxon>
        <taxon>Zizaniinae</taxon>
        <taxon>Zizania</taxon>
    </lineage>
</organism>
<dbReference type="PANTHER" id="PTHR33155:SF75">
    <property type="entry name" value="OS02G0750800 PROTEIN"/>
    <property type="match status" value="1"/>
</dbReference>
<protein>
    <recommendedName>
        <fullName evidence="3">FAF domain-containing protein</fullName>
    </recommendedName>
</protein>